<dbReference type="AlphaFoldDB" id="A0A8I1GFY4"/>
<evidence type="ECO:0000313" key="3">
    <source>
        <dbReference type="Proteomes" id="UP000623250"/>
    </source>
</evidence>
<evidence type="ECO:0000256" key="1">
    <source>
        <dbReference type="SAM" id="Phobius"/>
    </source>
</evidence>
<keyword evidence="1" id="KW-1133">Transmembrane helix</keyword>
<dbReference type="RefSeq" id="WP_037237992.1">
    <property type="nucleotide sequence ID" value="NZ_JAEMUK010000078.1"/>
</dbReference>
<gene>
    <name evidence="2" type="ORF">JDN41_12585</name>
</gene>
<evidence type="ECO:0008006" key="4">
    <source>
        <dbReference type="Google" id="ProtNLM"/>
    </source>
</evidence>
<organism evidence="2 3">
    <name type="scientific">Rhodomicrobium udaipurense</name>
    <dbReference type="NCBI Taxonomy" id="1202716"/>
    <lineage>
        <taxon>Bacteria</taxon>
        <taxon>Pseudomonadati</taxon>
        <taxon>Pseudomonadota</taxon>
        <taxon>Alphaproteobacteria</taxon>
        <taxon>Hyphomicrobiales</taxon>
        <taxon>Hyphomicrobiaceae</taxon>
        <taxon>Rhodomicrobium</taxon>
    </lineage>
</organism>
<proteinExistence type="predicted"/>
<sequence length="106" mass="11258">MTASSAPGGALSHRDVLKIAIPLILSNATVPLVGIADTAVMGRLDNPALIGGVALGATLFAMMFWAFGFLRMGTSGSLSRRKCSWVRPSMRAIRHDFRRCPCGRVG</sequence>
<keyword evidence="3" id="KW-1185">Reference proteome</keyword>
<protein>
    <recommendedName>
        <fullName evidence="4">Multidrug resistance protein NorM</fullName>
    </recommendedName>
</protein>
<keyword evidence="1" id="KW-0812">Transmembrane</keyword>
<name>A0A8I1GFY4_9HYPH</name>
<feature type="transmembrane region" description="Helical" evidence="1">
    <location>
        <begin position="48"/>
        <end position="70"/>
    </location>
</feature>
<dbReference type="EMBL" id="JAEMUK010000078">
    <property type="protein sequence ID" value="MBJ7544384.1"/>
    <property type="molecule type" value="Genomic_DNA"/>
</dbReference>
<evidence type="ECO:0000313" key="2">
    <source>
        <dbReference type="EMBL" id="MBJ7544384.1"/>
    </source>
</evidence>
<reference evidence="2 3" key="1">
    <citation type="submission" date="2020-12" db="EMBL/GenBank/DDBJ databases">
        <title>Revised draft genomes of Rhodomicrobium vannielii ATCC 17100 and Rhodomicrobium udaipurense JA643.</title>
        <authorList>
            <person name="Conners E.M."/>
            <person name="Davenport E.J."/>
            <person name="Bose A."/>
        </authorList>
    </citation>
    <scope>NUCLEOTIDE SEQUENCE [LARGE SCALE GENOMIC DNA]</scope>
    <source>
        <strain evidence="2 3">JA643</strain>
    </source>
</reference>
<keyword evidence="1" id="KW-0472">Membrane</keyword>
<dbReference type="Proteomes" id="UP000623250">
    <property type="component" value="Unassembled WGS sequence"/>
</dbReference>
<comment type="caution">
    <text evidence="2">The sequence shown here is derived from an EMBL/GenBank/DDBJ whole genome shotgun (WGS) entry which is preliminary data.</text>
</comment>
<accession>A0A8I1GFY4</accession>